<proteinExistence type="evidence at transcript level"/>
<evidence type="ECO:0000256" key="1">
    <source>
        <dbReference type="ARBA" id="ARBA00004496"/>
    </source>
</evidence>
<accession>A0A131XW84</accession>
<evidence type="ECO:0000313" key="8">
    <source>
        <dbReference type="EMBL" id="JAP70300.1"/>
    </source>
</evidence>
<comment type="function">
    <text evidence="7">The SMN complex catalyzes the assembly of small nuclear ribonucleoproteins (snRNPs), the building blocks of the spliceosome, and thereby plays an important role in the splicing of cellular pre-mRNAs.</text>
</comment>
<comment type="subcellular location">
    <subcellularLocation>
        <location evidence="1">Cytoplasm</location>
    </subcellularLocation>
</comment>
<dbReference type="PIRSF" id="PIRSF038038">
    <property type="entry name" value="SMN_Gemin2"/>
    <property type="match status" value="1"/>
</dbReference>
<dbReference type="EMBL" id="GEFM01005496">
    <property type="protein sequence ID" value="JAP70300.1"/>
    <property type="molecule type" value="mRNA"/>
</dbReference>
<dbReference type="GO" id="GO:0005681">
    <property type="term" value="C:spliceosomal complex"/>
    <property type="evidence" value="ECO:0007669"/>
    <property type="project" value="UniProtKB-UniRule"/>
</dbReference>
<keyword evidence="4 7" id="KW-0508">mRNA splicing</keyword>
<evidence type="ECO:0000256" key="3">
    <source>
        <dbReference type="ARBA" id="ARBA00022664"/>
    </source>
</evidence>
<dbReference type="PANTHER" id="PTHR12794:SF0">
    <property type="entry name" value="GEM-ASSOCIATED PROTEIN 2"/>
    <property type="match status" value="1"/>
</dbReference>
<name>A0A131XW84_IXORI</name>
<dbReference type="AlphaFoldDB" id="A0A131XW84"/>
<organism evidence="8">
    <name type="scientific">Ixodes ricinus</name>
    <name type="common">Common tick</name>
    <name type="synonym">Acarus ricinus</name>
    <dbReference type="NCBI Taxonomy" id="34613"/>
    <lineage>
        <taxon>Eukaryota</taxon>
        <taxon>Metazoa</taxon>
        <taxon>Ecdysozoa</taxon>
        <taxon>Arthropoda</taxon>
        <taxon>Chelicerata</taxon>
        <taxon>Arachnida</taxon>
        <taxon>Acari</taxon>
        <taxon>Parasitiformes</taxon>
        <taxon>Ixodida</taxon>
        <taxon>Ixodoidea</taxon>
        <taxon>Ixodidae</taxon>
        <taxon>Ixodinae</taxon>
        <taxon>Ixodes</taxon>
    </lineage>
</organism>
<sequence length="242" mass="27026">MSDDEGGSLMFRAFSVADTGEEYDLDIPPTSGNEYLRRVQQEAYNCPDVVVANLDTSKFTSRQTVRFNDSSECAPPPDGFAPTLEWQKEQVANFSATRQLLARHKALMKKSKAKCPVRLPRADDKERWRTVCYGSAPPAIAPLLSIVSAIPQHTVDNLINYNTQWIQEKGFCIEMGVWLYALLACLEKPLHPEACSNIRALARACASARRSLTSKSDDRLLPLNLIICLTARYFGQQDLADP</sequence>
<dbReference type="GO" id="GO:0000245">
    <property type="term" value="P:spliceosomal complex assembly"/>
    <property type="evidence" value="ECO:0007669"/>
    <property type="project" value="UniProtKB-UniRule"/>
</dbReference>
<evidence type="ECO:0000256" key="2">
    <source>
        <dbReference type="ARBA" id="ARBA00022490"/>
    </source>
</evidence>
<comment type="similarity">
    <text evidence="5 7">Belongs to the gemin-2 family.</text>
</comment>
<dbReference type="Gene3D" id="1.20.58.1070">
    <property type="match status" value="1"/>
</dbReference>
<evidence type="ECO:0000256" key="7">
    <source>
        <dbReference type="PIRNR" id="PIRNR038038"/>
    </source>
</evidence>
<evidence type="ECO:0000256" key="6">
    <source>
        <dbReference type="ARBA" id="ARBA00047179"/>
    </source>
</evidence>
<dbReference type="Pfam" id="PF04938">
    <property type="entry name" value="SIP1"/>
    <property type="match status" value="1"/>
</dbReference>
<dbReference type="GO" id="GO:0000387">
    <property type="term" value="P:spliceosomal snRNP assembly"/>
    <property type="evidence" value="ECO:0007669"/>
    <property type="project" value="UniProtKB-UniRule"/>
</dbReference>
<dbReference type="InterPro" id="IPR017364">
    <property type="entry name" value="GEMIN2"/>
</dbReference>
<dbReference type="GO" id="GO:0032797">
    <property type="term" value="C:SMN complex"/>
    <property type="evidence" value="ECO:0007669"/>
    <property type="project" value="UniProtKB-UniRule"/>
</dbReference>
<keyword evidence="2 7" id="KW-0963">Cytoplasm</keyword>
<comment type="subunit">
    <text evidence="7">Part of the core SMN complex.</text>
</comment>
<evidence type="ECO:0000256" key="4">
    <source>
        <dbReference type="ARBA" id="ARBA00023187"/>
    </source>
</evidence>
<dbReference type="InterPro" id="IPR035426">
    <property type="entry name" value="Gemin2/Brr1"/>
</dbReference>
<reference evidence="8" key="1">
    <citation type="submission" date="2016-02" db="EMBL/GenBank/DDBJ databases">
        <title>RNAseq analyses of the midgut from blood- or serum-fed Ixodes ricinus ticks.</title>
        <authorList>
            <person name="Perner J."/>
            <person name="Provaznik J."/>
            <person name="Schrenkova J."/>
            <person name="Urbanova V."/>
            <person name="Ribeiro J.M."/>
            <person name="Kopacek P."/>
        </authorList>
    </citation>
    <scope>NUCLEOTIDE SEQUENCE</scope>
    <source>
        <tissue evidence="8">Gut</tissue>
    </source>
</reference>
<protein>
    <recommendedName>
        <fullName evidence="6 7">Gem-associated protein 2</fullName>
    </recommendedName>
</protein>
<dbReference type="PANTHER" id="PTHR12794">
    <property type="entry name" value="GEMIN2"/>
    <property type="match status" value="1"/>
</dbReference>
<keyword evidence="3 7" id="KW-0507">mRNA processing</keyword>
<evidence type="ECO:0000256" key="5">
    <source>
        <dbReference type="ARBA" id="ARBA00025758"/>
    </source>
</evidence>